<feature type="chain" id="PRO_5038013060" evidence="1">
    <location>
        <begin position="25"/>
        <end position="182"/>
    </location>
</feature>
<protein>
    <submittedName>
        <fullName evidence="2">Uncharacterized protein</fullName>
    </submittedName>
</protein>
<organism evidence="2 3">
    <name type="scientific">Mucilaginibacter galii</name>
    <dbReference type="NCBI Taxonomy" id="2005073"/>
    <lineage>
        <taxon>Bacteria</taxon>
        <taxon>Pseudomonadati</taxon>
        <taxon>Bacteroidota</taxon>
        <taxon>Sphingobacteriia</taxon>
        <taxon>Sphingobacteriales</taxon>
        <taxon>Sphingobacteriaceae</taxon>
        <taxon>Mucilaginibacter</taxon>
    </lineage>
</organism>
<dbReference type="Proteomes" id="UP000662074">
    <property type="component" value="Unassembled WGS sequence"/>
</dbReference>
<evidence type="ECO:0000313" key="3">
    <source>
        <dbReference type="Proteomes" id="UP000662074"/>
    </source>
</evidence>
<reference evidence="2" key="2">
    <citation type="submission" date="2020-09" db="EMBL/GenBank/DDBJ databases">
        <authorList>
            <person name="Sun Q."/>
            <person name="Sedlacek I."/>
        </authorList>
    </citation>
    <scope>NUCLEOTIDE SEQUENCE</scope>
    <source>
        <strain evidence="2">CCM 8711</strain>
    </source>
</reference>
<feature type="signal peptide" evidence="1">
    <location>
        <begin position="1"/>
        <end position="24"/>
    </location>
</feature>
<proteinExistence type="predicted"/>
<evidence type="ECO:0000256" key="1">
    <source>
        <dbReference type="SAM" id="SignalP"/>
    </source>
</evidence>
<dbReference type="AlphaFoldDB" id="A0A917JAC3"/>
<dbReference type="EMBL" id="BMDO01000003">
    <property type="protein sequence ID" value="GGI50411.1"/>
    <property type="molecule type" value="Genomic_DNA"/>
</dbReference>
<dbReference type="RefSeq" id="WP_188415546.1">
    <property type="nucleotide sequence ID" value="NZ_BMDO01000003.1"/>
</dbReference>
<sequence>MSTKKLMMPLALLMGMLMSLTSFGATNRHLPTTTGVPFTLKYLRNHNRPVQAGKQFVAGRVTMNMGRTQAGLFTDWNITVSNDNYSHTWRTSDSSQGSVDNYQSNYYEFRSFSTDAIPPGIYTVTVQANNWGAYRDDIVIGGDNNTGSSVWDFNAYDNPYTVYNIEVTADGDGIYIGTTTNY</sequence>
<evidence type="ECO:0000313" key="2">
    <source>
        <dbReference type="EMBL" id="GGI50411.1"/>
    </source>
</evidence>
<name>A0A917JAC3_9SPHI</name>
<comment type="caution">
    <text evidence="2">The sequence shown here is derived from an EMBL/GenBank/DDBJ whole genome shotgun (WGS) entry which is preliminary data.</text>
</comment>
<gene>
    <name evidence="2" type="ORF">GCM10011425_16230</name>
</gene>
<reference evidence="2" key="1">
    <citation type="journal article" date="2014" name="Int. J. Syst. Evol. Microbiol.">
        <title>Complete genome sequence of Corynebacterium casei LMG S-19264T (=DSM 44701T), isolated from a smear-ripened cheese.</title>
        <authorList>
            <consortium name="US DOE Joint Genome Institute (JGI-PGF)"/>
            <person name="Walter F."/>
            <person name="Albersmeier A."/>
            <person name="Kalinowski J."/>
            <person name="Ruckert C."/>
        </authorList>
    </citation>
    <scope>NUCLEOTIDE SEQUENCE</scope>
    <source>
        <strain evidence="2">CCM 8711</strain>
    </source>
</reference>
<accession>A0A917JAC3</accession>
<keyword evidence="3" id="KW-1185">Reference proteome</keyword>
<keyword evidence="1" id="KW-0732">Signal</keyword>